<gene>
    <name evidence="1" type="ORF">DNFV4_01199</name>
</gene>
<dbReference type="EMBL" id="OX365700">
    <property type="protein sequence ID" value="CAI4030769.1"/>
    <property type="molecule type" value="Genomic_DNA"/>
</dbReference>
<proteinExistence type="predicted"/>
<reference evidence="1" key="1">
    <citation type="submission" date="2022-10" db="EMBL/GenBank/DDBJ databases">
        <authorList>
            <person name="Koch H."/>
        </authorList>
    </citation>
    <scope>NUCLEOTIDE SEQUENCE</scope>
    <source>
        <strain evidence="1">DNF</strain>
    </source>
</reference>
<accession>A0AA86T2I9</accession>
<keyword evidence="2" id="KW-1185">Reference proteome</keyword>
<dbReference type="PROSITE" id="PS51257">
    <property type="entry name" value="PROKAR_LIPOPROTEIN"/>
    <property type="match status" value="1"/>
</dbReference>
<evidence type="ECO:0000313" key="1">
    <source>
        <dbReference type="EMBL" id="CAI4030769.1"/>
    </source>
</evidence>
<organism evidence="1 2">
    <name type="scientific">Nitrospira tepida</name>
    <dbReference type="NCBI Taxonomy" id="2973512"/>
    <lineage>
        <taxon>Bacteria</taxon>
        <taxon>Pseudomonadati</taxon>
        <taxon>Nitrospirota</taxon>
        <taxon>Nitrospiria</taxon>
        <taxon>Nitrospirales</taxon>
        <taxon>Nitrospiraceae</taxon>
        <taxon>Nitrospira</taxon>
    </lineage>
</organism>
<evidence type="ECO:0000313" key="2">
    <source>
        <dbReference type="Proteomes" id="UP001179121"/>
    </source>
</evidence>
<protein>
    <submittedName>
        <fullName evidence="1">Uncharacterized protein</fullName>
    </submittedName>
</protein>
<sequence length="147" mass="16441">MEPRVWPKILIVAAVLSLVGCMLPRTTRTAVIHDVKVEDELSSETLMVQPGDEIRWINLRKQDVSIDIPNLTSDKLSCQRGFRNWMGLVTEAVNIHPNETVSLCFKAPTVVHYNVRAETALAGGKKLLPGTLRVGEPQLQSSERKRD</sequence>
<name>A0AA86T2I9_9BACT</name>
<dbReference type="RefSeq" id="WP_289267740.1">
    <property type="nucleotide sequence ID" value="NZ_OX365700.1"/>
</dbReference>
<dbReference type="KEGG" id="nti:DNFV4_01199"/>
<dbReference type="Proteomes" id="UP001179121">
    <property type="component" value="Chromosome"/>
</dbReference>
<dbReference type="AlphaFoldDB" id="A0AA86T2I9"/>